<dbReference type="EMBL" id="JBEPSH010000009">
    <property type="protein sequence ID" value="MET4579248.1"/>
    <property type="molecule type" value="Genomic_DNA"/>
</dbReference>
<dbReference type="InterPro" id="IPR036328">
    <property type="entry name" value="MliC_sf"/>
</dbReference>
<reference evidence="7 8" key="1">
    <citation type="submission" date="2024-06" db="EMBL/GenBank/DDBJ databases">
        <title>Sorghum-associated microbial communities from plants grown in Nebraska, USA.</title>
        <authorList>
            <person name="Schachtman D."/>
        </authorList>
    </citation>
    <scope>NUCLEOTIDE SEQUENCE [LARGE SCALE GENOMIC DNA]</scope>
    <source>
        <strain evidence="7 8">2709</strain>
    </source>
</reference>
<dbReference type="InterPro" id="IPR018660">
    <property type="entry name" value="MliC"/>
</dbReference>
<sequence length="249" mass="25976">MHTAQSSSIFSLRHYLLAFAMALIAFAGANSVFAQTPAVQLANPASQHCVGQGGKSQIEKNPAGGQYGICVFGGNRMCEEWAMLRGHCPVGGLRVSGYVTPASRFCAITGGTYKVTSATNTPAELGTCKLTSGKTCSADAYFRGTCTADPKPPAASTGAQGAKPPQPLEVKYSCSGSSTIAASFFNDSTPAQVRLALSDGRTFTLPQVVSADGARYASASETLVFWTKGRTAFIQEGGKTSFADCLEKR</sequence>
<evidence type="ECO:0000313" key="7">
    <source>
        <dbReference type="EMBL" id="MET4579248.1"/>
    </source>
</evidence>
<keyword evidence="8" id="KW-1185">Reference proteome</keyword>
<evidence type="ECO:0000256" key="3">
    <source>
        <dbReference type="ARBA" id="ARBA00023139"/>
    </source>
</evidence>
<feature type="domain" description="C-type lysozyme inhibitor" evidence="6">
    <location>
        <begin position="172"/>
        <end position="240"/>
    </location>
</feature>
<evidence type="ECO:0000256" key="1">
    <source>
        <dbReference type="ARBA" id="ARBA00022729"/>
    </source>
</evidence>
<keyword evidence="3" id="KW-0564">Palmitate</keyword>
<feature type="chain" id="PRO_5047261879" evidence="5">
    <location>
        <begin position="35"/>
        <end position="249"/>
    </location>
</feature>
<comment type="caution">
    <text evidence="7">The sequence shown here is derived from an EMBL/GenBank/DDBJ whole genome shotgun (WGS) entry which is preliminary data.</text>
</comment>
<accession>A0ABV2QDZ1</accession>
<organism evidence="7 8">
    <name type="scientific">Ottowia thiooxydans</name>
    <dbReference type="NCBI Taxonomy" id="219182"/>
    <lineage>
        <taxon>Bacteria</taxon>
        <taxon>Pseudomonadati</taxon>
        <taxon>Pseudomonadota</taxon>
        <taxon>Betaproteobacteria</taxon>
        <taxon>Burkholderiales</taxon>
        <taxon>Comamonadaceae</taxon>
        <taxon>Ottowia</taxon>
    </lineage>
</organism>
<dbReference type="Pfam" id="PF03891">
    <property type="entry name" value="DUF333"/>
    <property type="match status" value="2"/>
</dbReference>
<evidence type="ECO:0000256" key="2">
    <source>
        <dbReference type="ARBA" id="ARBA00023136"/>
    </source>
</evidence>
<evidence type="ECO:0000259" key="6">
    <source>
        <dbReference type="Pfam" id="PF09864"/>
    </source>
</evidence>
<dbReference type="Pfam" id="PF09864">
    <property type="entry name" value="MliC"/>
    <property type="match status" value="1"/>
</dbReference>
<dbReference type="RefSeq" id="WP_354447183.1">
    <property type="nucleotide sequence ID" value="NZ_JBEPSH010000009.1"/>
</dbReference>
<gene>
    <name evidence="7" type="ORF">ABIE13_004376</name>
</gene>
<keyword evidence="4" id="KW-0449">Lipoprotein</keyword>
<keyword evidence="1 5" id="KW-0732">Signal</keyword>
<dbReference type="PANTHER" id="PTHR38008">
    <property type="entry name" value="HEMOLYSIN-RELATED"/>
    <property type="match status" value="1"/>
</dbReference>
<dbReference type="PANTHER" id="PTHR38008:SF2">
    <property type="entry name" value="HEMOLYSIN"/>
    <property type="match status" value="1"/>
</dbReference>
<evidence type="ECO:0000256" key="4">
    <source>
        <dbReference type="ARBA" id="ARBA00023288"/>
    </source>
</evidence>
<proteinExistence type="predicted"/>
<dbReference type="Gene3D" id="2.40.128.200">
    <property type="match status" value="1"/>
</dbReference>
<evidence type="ECO:0000256" key="5">
    <source>
        <dbReference type="SAM" id="SignalP"/>
    </source>
</evidence>
<feature type="signal peptide" evidence="5">
    <location>
        <begin position="1"/>
        <end position="34"/>
    </location>
</feature>
<evidence type="ECO:0000313" key="8">
    <source>
        <dbReference type="Proteomes" id="UP001549320"/>
    </source>
</evidence>
<keyword evidence="2" id="KW-0472">Membrane</keyword>
<name>A0ABV2QDZ1_9BURK</name>
<dbReference type="InterPro" id="IPR005590">
    <property type="entry name" value="DUF333"/>
</dbReference>
<dbReference type="Proteomes" id="UP001549320">
    <property type="component" value="Unassembled WGS sequence"/>
</dbReference>
<protein>
    <submittedName>
        <fullName evidence="7">Hemolysin/membrane-bound inhibitor of C-type lysozyme</fullName>
    </submittedName>
</protein>
<dbReference type="SUPFAM" id="SSF141488">
    <property type="entry name" value="YdhA-like"/>
    <property type="match status" value="1"/>
</dbReference>